<evidence type="ECO:0000313" key="1">
    <source>
        <dbReference type="Proteomes" id="UP000492821"/>
    </source>
</evidence>
<dbReference type="Proteomes" id="UP000492821">
    <property type="component" value="Unassembled WGS sequence"/>
</dbReference>
<keyword evidence="1" id="KW-1185">Reference proteome</keyword>
<organism evidence="1 2">
    <name type="scientific">Panagrellus redivivus</name>
    <name type="common">Microworm</name>
    <dbReference type="NCBI Taxonomy" id="6233"/>
    <lineage>
        <taxon>Eukaryota</taxon>
        <taxon>Metazoa</taxon>
        <taxon>Ecdysozoa</taxon>
        <taxon>Nematoda</taxon>
        <taxon>Chromadorea</taxon>
        <taxon>Rhabditida</taxon>
        <taxon>Tylenchina</taxon>
        <taxon>Panagrolaimomorpha</taxon>
        <taxon>Panagrolaimoidea</taxon>
        <taxon>Panagrolaimidae</taxon>
        <taxon>Panagrellus</taxon>
    </lineage>
</organism>
<name>A0A7E4ZYV8_PANRE</name>
<accession>A0A7E4ZYV8</accession>
<reference evidence="2" key="2">
    <citation type="submission" date="2020-10" db="UniProtKB">
        <authorList>
            <consortium name="WormBaseParasite"/>
        </authorList>
    </citation>
    <scope>IDENTIFICATION</scope>
</reference>
<proteinExistence type="predicted"/>
<sequence length="106" mass="11391">MSKERGHNAFSTTSFAAITKRFNCLWNSVKGIAKPLNDFHPDSDDASKSSNSIITVNPRLLQNNLPSQCIVCLSNFSMTTTCVEVSDGGAIPGSAGYNAALLFFQT</sequence>
<dbReference type="WBParaSite" id="Pan_g4275.t1">
    <property type="protein sequence ID" value="Pan_g4275.t1"/>
    <property type="gene ID" value="Pan_g4275"/>
</dbReference>
<evidence type="ECO:0000313" key="2">
    <source>
        <dbReference type="WBParaSite" id="Pan_g4275.t1"/>
    </source>
</evidence>
<protein>
    <submittedName>
        <fullName evidence="2">Zf-RVT domain-containing protein</fullName>
    </submittedName>
</protein>
<reference evidence="1" key="1">
    <citation type="journal article" date="2013" name="Genetics">
        <title>The draft genome and transcriptome of Panagrellus redivivus are shaped by the harsh demands of a free-living lifestyle.</title>
        <authorList>
            <person name="Srinivasan J."/>
            <person name="Dillman A.R."/>
            <person name="Macchietto M.G."/>
            <person name="Heikkinen L."/>
            <person name="Lakso M."/>
            <person name="Fracchia K.M."/>
            <person name="Antoshechkin I."/>
            <person name="Mortazavi A."/>
            <person name="Wong G."/>
            <person name="Sternberg P.W."/>
        </authorList>
    </citation>
    <scope>NUCLEOTIDE SEQUENCE [LARGE SCALE GENOMIC DNA]</scope>
    <source>
        <strain evidence="1">MT8872</strain>
    </source>
</reference>
<dbReference type="AlphaFoldDB" id="A0A7E4ZYV8"/>